<feature type="binding site" evidence="3">
    <location>
        <position position="82"/>
    </location>
    <ligand>
        <name>a divalent metal cation</name>
        <dbReference type="ChEBI" id="CHEBI:60240"/>
        <label>1</label>
    </ligand>
</feature>
<reference evidence="4" key="1">
    <citation type="journal article" date="2014" name="Int. J. Syst. Evol. Microbiol.">
        <title>Complete genome sequence of Corynebacterium casei LMG S-19264T (=DSM 44701T), isolated from a smear-ripened cheese.</title>
        <authorList>
            <consortium name="US DOE Joint Genome Institute (JGI-PGF)"/>
            <person name="Walter F."/>
            <person name="Albersmeier A."/>
            <person name="Kalinowski J."/>
            <person name="Ruckert C."/>
        </authorList>
    </citation>
    <scope>NUCLEOTIDE SEQUENCE</scope>
    <source>
        <strain evidence="4">JCM 14371</strain>
    </source>
</reference>
<dbReference type="PANTHER" id="PTHR13799">
    <property type="entry name" value="NGG1 INTERACTING FACTOR 3"/>
    <property type="match status" value="1"/>
</dbReference>
<organism evidence="4 5">
    <name type="scientific">Deinococcus aquiradiocola</name>
    <dbReference type="NCBI Taxonomy" id="393059"/>
    <lineage>
        <taxon>Bacteria</taxon>
        <taxon>Thermotogati</taxon>
        <taxon>Deinococcota</taxon>
        <taxon>Deinococci</taxon>
        <taxon>Deinococcales</taxon>
        <taxon>Deinococcaceae</taxon>
        <taxon>Deinococcus</taxon>
    </lineage>
</organism>
<dbReference type="Pfam" id="PF01784">
    <property type="entry name" value="DUF34_NIF3"/>
    <property type="match status" value="1"/>
</dbReference>
<evidence type="ECO:0000256" key="3">
    <source>
        <dbReference type="PIRSR" id="PIRSR602678-1"/>
    </source>
</evidence>
<dbReference type="AlphaFoldDB" id="A0A917PMT4"/>
<dbReference type="Proteomes" id="UP000635726">
    <property type="component" value="Unassembled WGS sequence"/>
</dbReference>
<dbReference type="InterPro" id="IPR002678">
    <property type="entry name" value="DUF34/NIF3"/>
</dbReference>
<evidence type="ECO:0000256" key="1">
    <source>
        <dbReference type="ARBA" id="ARBA00006964"/>
    </source>
</evidence>
<feature type="binding site" evidence="3">
    <location>
        <position position="197"/>
    </location>
    <ligand>
        <name>a divalent metal cation</name>
        <dbReference type="ChEBI" id="CHEBI:60240"/>
        <label>1</label>
    </ligand>
</feature>
<accession>A0A917PMT4</accession>
<evidence type="ECO:0000313" key="4">
    <source>
        <dbReference type="EMBL" id="GGJ85136.1"/>
    </source>
</evidence>
<name>A0A917PMT4_9DEIO</name>
<comment type="caution">
    <text evidence="4">The sequence shown here is derived from an EMBL/GenBank/DDBJ whole genome shotgun (WGS) entry which is preliminary data.</text>
</comment>
<dbReference type="GO" id="GO:0046872">
    <property type="term" value="F:metal ion binding"/>
    <property type="evidence" value="ECO:0007669"/>
    <property type="project" value="UniProtKB-KW"/>
</dbReference>
<dbReference type="PANTHER" id="PTHR13799:SF14">
    <property type="entry name" value="GTP CYCLOHYDROLASE 1 TYPE 2 HOMOLOG"/>
    <property type="match status" value="1"/>
</dbReference>
<keyword evidence="5" id="KW-1185">Reference proteome</keyword>
<gene>
    <name evidence="4" type="ORF">GCM10008939_31320</name>
</gene>
<dbReference type="GO" id="GO:0005737">
    <property type="term" value="C:cytoplasm"/>
    <property type="evidence" value="ECO:0007669"/>
    <property type="project" value="TreeGrafter"/>
</dbReference>
<feature type="binding site" evidence="3">
    <location>
        <position position="201"/>
    </location>
    <ligand>
        <name>a divalent metal cation</name>
        <dbReference type="ChEBI" id="CHEBI:60240"/>
        <label>1</label>
    </ligand>
</feature>
<evidence type="ECO:0000256" key="2">
    <source>
        <dbReference type="ARBA" id="ARBA00022723"/>
    </source>
</evidence>
<sequence length="225" mass="23883">MTGPHGVTVTLGDLHAWLRGHLGPDADLHGDPLTPVTNLALALEPGDLPDPPGTDAVWLHRSRHVTPGWAHVPRLTSHDGFDAALTTGENWPLARALGWQDVRAVTLPRAAGLLATPPQATWPELVTALEAEFGGSEALVPPERPDVTRLALMNAMRPELLTAVAAEGARVYVTGQLRPGALAAARQLGLGVIAVGHRRSEAWGLRQLAGDLRATFPGLRTEIHP</sequence>
<dbReference type="SUPFAM" id="SSF102705">
    <property type="entry name" value="NIF3 (NGG1p interacting factor 3)-like"/>
    <property type="match status" value="1"/>
</dbReference>
<dbReference type="EMBL" id="BMOE01000013">
    <property type="protein sequence ID" value="GGJ85136.1"/>
    <property type="molecule type" value="Genomic_DNA"/>
</dbReference>
<dbReference type="RefSeq" id="WP_188964234.1">
    <property type="nucleotide sequence ID" value="NZ_BMOE01000013.1"/>
</dbReference>
<dbReference type="InterPro" id="IPR036069">
    <property type="entry name" value="DUF34/NIF3_sf"/>
</dbReference>
<keyword evidence="2 3" id="KW-0479">Metal-binding</keyword>
<evidence type="ECO:0000313" key="5">
    <source>
        <dbReference type="Proteomes" id="UP000635726"/>
    </source>
</evidence>
<reference evidence="4" key="2">
    <citation type="submission" date="2020-09" db="EMBL/GenBank/DDBJ databases">
        <authorList>
            <person name="Sun Q."/>
            <person name="Ohkuma M."/>
        </authorList>
    </citation>
    <scope>NUCLEOTIDE SEQUENCE</scope>
    <source>
        <strain evidence="4">JCM 14371</strain>
    </source>
</reference>
<protein>
    <submittedName>
        <fullName evidence="4">Uncharacterized protein</fullName>
    </submittedName>
</protein>
<dbReference type="Gene3D" id="3.40.1390.30">
    <property type="entry name" value="NIF3 (NGG1p interacting factor 3)-like"/>
    <property type="match status" value="1"/>
</dbReference>
<proteinExistence type="inferred from homology"/>
<comment type="similarity">
    <text evidence="1">Belongs to the GTP cyclohydrolase I type 2/NIF3 family.</text>
</comment>